<dbReference type="GO" id="GO:0045892">
    <property type="term" value="P:negative regulation of DNA-templated transcription"/>
    <property type="evidence" value="ECO:0007669"/>
    <property type="project" value="InterPro"/>
</dbReference>
<dbReference type="InterPro" id="IPR036388">
    <property type="entry name" value="WH-like_DNA-bd_sf"/>
</dbReference>
<keyword evidence="2" id="KW-0805">Transcription regulation</keyword>
<accession>A0A517YJQ2</accession>
<dbReference type="Gene3D" id="1.10.10.10">
    <property type="entry name" value="Winged helix-like DNA-binding domain superfamily/Winged helix DNA-binding domain"/>
    <property type="match status" value="1"/>
</dbReference>
<evidence type="ECO:0000256" key="3">
    <source>
        <dbReference type="ARBA" id="ARBA00023125"/>
    </source>
</evidence>
<dbReference type="KEGG" id="aagg:ETAA8_55930"/>
<dbReference type="EMBL" id="CP036274">
    <property type="protein sequence ID" value="QDU30453.1"/>
    <property type="molecule type" value="Genomic_DNA"/>
</dbReference>
<keyword evidence="3" id="KW-0238">DNA-binding</keyword>
<dbReference type="InterPro" id="IPR036390">
    <property type="entry name" value="WH_DNA-bd_sf"/>
</dbReference>
<protein>
    <submittedName>
        <fullName evidence="5">Penicillinase repressor</fullName>
    </submittedName>
</protein>
<dbReference type="GO" id="GO:0003677">
    <property type="term" value="F:DNA binding"/>
    <property type="evidence" value="ECO:0007669"/>
    <property type="project" value="UniProtKB-KW"/>
</dbReference>
<gene>
    <name evidence="5" type="ORF">ETAA8_55930</name>
</gene>
<dbReference type="RefSeq" id="WP_145095934.1">
    <property type="nucleotide sequence ID" value="NZ_CP036274.1"/>
</dbReference>
<evidence type="ECO:0000256" key="1">
    <source>
        <dbReference type="ARBA" id="ARBA00011046"/>
    </source>
</evidence>
<evidence type="ECO:0000256" key="2">
    <source>
        <dbReference type="ARBA" id="ARBA00023015"/>
    </source>
</evidence>
<proteinExistence type="inferred from homology"/>
<name>A0A517YJQ2_9BACT</name>
<organism evidence="5 6">
    <name type="scientific">Anatilimnocola aggregata</name>
    <dbReference type="NCBI Taxonomy" id="2528021"/>
    <lineage>
        <taxon>Bacteria</taxon>
        <taxon>Pseudomonadati</taxon>
        <taxon>Planctomycetota</taxon>
        <taxon>Planctomycetia</taxon>
        <taxon>Pirellulales</taxon>
        <taxon>Pirellulaceae</taxon>
        <taxon>Anatilimnocola</taxon>
    </lineage>
</organism>
<evidence type="ECO:0000256" key="4">
    <source>
        <dbReference type="ARBA" id="ARBA00023163"/>
    </source>
</evidence>
<dbReference type="Proteomes" id="UP000315017">
    <property type="component" value="Chromosome"/>
</dbReference>
<dbReference type="AlphaFoldDB" id="A0A517YJQ2"/>
<keyword evidence="6" id="KW-1185">Reference proteome</keyword>
<dbReference type="Pfam" id="PF03965">
    <property type="entry name" value="Penicillinase_R"/>
    <property type="match status" value="1"/>
</dbReference>
<dbReference type="OrthoDB" id="276770at2"/>
<comment type="similarity">
    <text evidence="1">Belongs to the BlaI transcriptional regulatory family.</text>
</comment>
<evidence type="ECO:0000313" key="6">
    <source>
        <dbReference type="Proteomes" id="UP000315017"/>
    </source>
</evidence>
<keyword evidence="4" id="KW-0804">Transcription</keyword>
<reference evidence="5 6" key="1">
    <citation type="submission" date="2019-02" db="EMBL/GenBank/DDBJ databases">
        <title>Deep-cultivation of Planctomycetes and their phenomic and genomic characterization uncovers novel biology.</title>
        <authorList>
            <person name="Wiegand S."/>
            <person name="Jogler M."/>
            <person name="Boedeker C."/>
            <person name="Pinto D."/>
            <person name="Vollmers J."/>
            <person name="Rivas-Marin E."/>
            <person name="Kohn T."/>
            <person name="Peeters S.H."/>
            <person name="Heuer A."/>
            <person name="Rast P."/>
            <person name="Oberbeckmann S."/>
            <person name="Bunk B."/>
            <person name="Jeske O."/>
            <person name="Meyerdierks A."/>
            <person name="Storesund J.E."/>
            <person name="Kallscheuer N."/>
            <person name="Luecker S."/>
            <person name="Lage O.M."/>
            <person name="Pohl T."/>
            <person name="Merkel B.J."/>
            <person name="Hornburger P."/>
            <person name="Mueller R.-W."/>
            <person name="Bruemmer F."/>
            <person name="Labrenz M."/>
            <person name="Spormann A.M."/>
            <person name="Op den Camp H."/>
            <person name="Overmann J."/>
            <person name="Amann R."/>
            <person name="Jetten M.S.M."/>
            <person name="Mascher T."/>
            <person name="Medema M.H."/>
            <person name="Devos D.P."/>
            <person name="Kaster A.-K."/>
            <person name="Ovreas L."/>
            <person name="Rohde M."/>
            <person name="Galperin M.Y."/>
            <person name="Jogler C."/>
        </authorList>
    </citation>
    <scope>NUCLEOTIDE SEQUENCE [LARGE SCALE GENOMIC DNA]</scope>
    <source>
        <strain evidence="5 6">ETA_A8</strain>
    </source>
</reference>
<sequence length="138" mass="15195">MARKKPTERLAAGEINILRLLWDLGASTLSAAHAEMVRRGEQVGYTTVQTRLERLVAKNVVTKTSDRPAKYQAAIAPDDVSGPLLDLLLERVSGAVPLFAQLIQDPALTSADLAEMKRLIAEAERNREPEAPKPEKKR</sequence>
<dbReference type="SUPFAM" id="SSF46785">
    <property type="entry name" value="Winged helix' DNA-binding domain"/>
    <property type="match status" value="1"/>
</dbReference>
<dbReference type="InterPro" id="IPR005650">
    <property type="entry name" value="BlaI_family"/>
</dbReference>
<evidence type="ECO:0000313" key="5">
    <source>
        <dbReference type="EMBL" id="QDU30453.1"/>
    </source>
</evidence>